<proteinExistence type="predicted"/>
<dbReference type="AlphaFoldDB" id="A0A9X3IA93"/>
<dbReference type="Gene3D" id="2.40.128.410">
    <property type="match status" value="1"/>
</dbReference>
<sequence length="178" mass="19842">MKQLKVLLSMVLMASALPLFAQTDKETTDKIIKDKNYVFIANTAIPMSNMDISRILERIPGNVGGGGSINLTGSNYDFRVTKDSVVAYLPFYGRAFTAPYNPNEGGIKFTSKDFTYNQTISKKGNYTVQINTKDVKRENYRFTLSVSKNGYATLIASGNNKQPITFNGVLEEPKKKEE</sequence>
<dbReference type="InterPro" id="IPR025347">
    <property type="entry name" value="DUF4251"/>
</dbReference>
<feature type="signal peptide" evidence="1">
    <location>
        <begin position="1"/>
        <end position="21"/>
    </location>
</feature>
<reference evidence="2" key="1">
    <citation type="submission" date="2022-11" db="EMBL/GenBank/DDBJ databases">
        <authorList>
            <person name="Graham C."/>
            <person name="Newman J.D."/>
        </authorList>
    </citation>
    <scope>NUCLEOTIDE SEQUENCE</scope>
    <source>
        <strain evidence="2">DSM 19486</strain>
    </source>
</reference>
<dbReference type="Pfam" id="PF14059">
    <property type="entry name" value="DUF4251"/>
    <property type="match status" value="1"/>
</dbReference>
<evidence type="ECO:0000256" key="1">
    <source>
        <dbReference type="SAM" id="SignalP"/>
    </source>
</evidence>
<evidence type="ECO:0000313" key="2">
    <source>
        <dbReference type="EMBL" id="MCX3265814.1"/>
    </source>
</evidence>
<keyword evidence="1" id="KW-0732">Signal</keyword>
<keyword evidence="3" id="KW-1185">Reference proteome</keyword>
<gene>
    <name evidence="2" type="ORF">OQZ29_13735</name>
</gene>
<evidence type="ECO:0000313" key="3">
    <source>
        <dbReference type="Proteomes" id="UP001142592"/>
    </source>
</evidence>
<protein>
    <submittedName>
        <fullName evidence="2">DUF4251 domain-containing protein</fullName>
    </submittedName>
</protein>
<dbReference type="Proteomes" id="UP001142592">
    <property type="component" value="Unassembled WGS sequence"/>
</dbReference>
<accession>A0A9X3IA93</accession>
<comment type="caution">
    <text evidence="2">The sequence shown here is derived from an EMBL/GenBank/DDBJ whole genome shotgun (WGS) entry which is preliminary data.</text>
</comment>
<name>A0A9X3IA93_9SPHI</name>
<dbReference type="EMBL" id="JAPJUH010000004">
    <property type="protein sequence ID" value="MCX3265814.1"/>
    <property type="molecule type" value="Genomic_DNA"/>
</dbReference>
<organism evidence="2 3">
    <name type="scientific">Pedobacter agri</name>
    <dbReference type="NCBI Taxonomy" id="454586"/>
    <lineage>
        <taxon>Bacteria</taxon>
        <taxon>Pseudomonadati</taxon>
        <taxon>Bacteroidota</taxon>
        <taxon>Sphingobacteriia</taxon>
        <taxon>Sphingobacteriales</taxon>
        <taxon>Sphingobacteriaceae</taxon>
        <taxon>Pedobacter</taxon>
    </lineage>
</organism>
<dbReference type="RefSeq" id="WP_010599083.1">
    <property type="nucleotide sequence ID" value="NZ_JAPJUH010000004.1"/>
</dbReference>
<feature type="chain" id="PRO_5040745788" evidence="1">
    <location>
        <begin position="22"/>
        <end position="178"/>
    </location>
</feature>